<dbReference type="AlphaFoldDB" id="A0AAV6TJJ5"/>
<evidence type="ECO:0000313" key="2">
    <source>
        <dbReference type="EMBL" id="KAG8172107.1"/>
    </source>
</evidence>
<organism evidence="2 3">
    <name type="scientific">Oedothorax gibbosus</name>
    <dbReference type="NCBI Taxonomy" id="931172"/>
    <lineage>
        <taxon>Eukaryota</taxon>
        <taxon>Metazoa</taxon>
        <taxon>Ecdysozoa</taxon>
        <taxon>Arthropoda</taxon>
        <taxon>Chelicerata</taxon>
        <taxon>Arachnida</taxon>
        <taxon>Araneae</taxon>
        <taxon>Araneomorphae</taxon>
        <taxon>Entelegynae</taxon>
        <taxon>Araneoidea</taxon>
        <taxon>Linyphiidae</taxon>
        <taxon>Erigoninae</taxon>
        <taxon>Oedothorax</taxon>
    </lineage>
</organism>
<dbReference type="EMBL" id="JAFNEN010003105">
    <property type="protein sequence ID" value="KAG8172107.1"/>
    <property type="molecule type" value="Genomic_DNA"/>
</dbReference>
<feature type="region of interest" description="Disordered" evidence="1">
    <location>
        <begin position="1"/>
        <end position="30"/>
    </location>
</feature>
<proteinExistence type="predicted"/>
<keyword evidence="3" id="KW-1185">Reference proteome</keyword>
<evidence type="ECO:0000256" key="1">
    <source>
        <dbReference type="SAM" id="MobiDB-lite"/>
    </source>
</evidence>
<dbReference type="Proteomes" id="UP000827092">
    <property type="component" value="Unassembled WGS sequence"/>
</dbReference>
<name>A0AAV6TJJ5_9ARAC</name>
<protein>
    <submittedName>
        <fullName evidence="2">Uncharacterized protein</fullName>
    </submittedName>
</protein>
<comment type="caution">
    <text evidence="2">The sequence shown here is derived from an EMBL/GenBank/DDBJ whole genome shotgun (WGS) entry which is preliminary data.</text>
</comment>
<sequence length="90" mass="9617">MCASQWVFNKPGGAQESTGGGRSAAFGIPFPRGRGAPETAAFHLWKWRSLSAHGGTRKMVNYARTGRGQRKLGGGSVGGSDVQIDRQIWV</sequence>
<accession>A0AAV6TJJ5</accession>
<reference evidence="2 3" key="1">
    <citation type="journal article" date="2022" name="Nat. Ecol. Evol.">
        <title>A masculinizing supergene underlies an exaggerated male reproductive morph in a spider.</title>
        <authorList>
            <person name="Hendrickx F."/>
            <person name="De Corte Z."/>
            <person name="Sonet G."/>
            <person name="Van Belleghem S.M."/>
            <person name="Kostlbacher S."/>
            <person name="Vangestel C."/>
        </authorList>
    </citation>
    <scope>NUCLEOTIDE SEQUENCE [LARGE SCALE GENOMIC DNA]</scope>
    <source>
        <strain evidence="2">W744_W776</strain>
    </source>
</reference>
<gene>
    <name evidence="2" type="ORF">JTE90_014860</name>
</gene>
<evidence type="ECO:0000313" key="3">
    <source>
        <dbReference type="Proteomes" id="UP000827092"/>
    </source>
</evidence>